<dbReference type="EMBL" id="VZOL01000196">
    <property type="protein sequence ID" value="KAB0673478.1"/>
    <property type="molecule type" value="Genomic_DNA"/>
</dbReference>
<evidence type="ECO:0000256" key="1">
    <source>
        <dbReference type="SAM" id="MobiDB-lite"/>
    </source>
</evidence>
<feature type="non-terminal residue" evidence="3">
    <location>
        <position position="58"/>
    </location>
</feature>
<feature type="region of interest" description="Disordered" evidence="1">
    <location>
        <begin position="37"/>
        <end position="58"/>
    </location>
</feature>
<feature type="signal peptide" evidence="2">
    <location>
        <begin position="1"/>
        <end position="30"/>
    </location>
</feature>
<keyword evidence="2" id="KW-0732">Signal</keyword>
<reference evidence="3 4" key="1">
    <citation type="submission" date="2019-09" db="EMBL/GenBank/DDBJ databases">
        <title>Draft genome sequences of 48 bacterial type strains from the CCUG.</title>
        <authorList>
            <person name="Tunovic T."/>
            <person name="Pineiro-Iglesias B."/>
            <person name="Unosson C."/>
            <person name="Inganas E."/>
            <person name="Ohlen M."/>
            <person name="Cardew S."/>
            <person name="Jensie-Markopoulos S."/>
            <person name="Salva-Serra F."/>
            <person name="Jaen-Luchoro D."/>
            <person name="Karlsson R."/>
            <person name="Svensson-Stadler L."/>
            <person name="Chun J."/>
            <person name="Moore E."/>
        </authorList>
    </citation>
    <scope>NUCLEOTIDE SEQUENCE [LARGE SCALE GENOMIC DNA]</scope>
    <source>
        <strain evidence="3 4">CCUG 65687</strain>
    </source>
</reference>
<gene>
    <name evidence="3" type="ORF">F7R13_15925</name>
</gene>
<name>A0A6L3NFC2_9BURK</name>
<sequence>MQRSAPFTPRAIRTLAAALAAALIAMTAIAAAAATFDLSPEQRGRPRGTADAAVERAV</sequence>
<comment type="caution">
    <text evidence="3">The sequence shown here is derived from an EMBL/GenBank/DDBJ whole genome shotgun (WGS) entry which is preliminary data.</text>
</comment>
<feature type="chain" id="PRO_5026787987" evidence="2">
    <location>
        <begin position="31"/>
        <end position="58"/>
    </location>
</feature>
<protein>
    <submittedName>
        <fullName evidence="3">ABC transporter substrate-binding protein</fullName>
    </submittedName>
</protein>
<accession>A0A6L3NFC2</accession>
<dbReference type="Proteomes" id="UP000473571">
    <property type="component" value="Unassembled WGS sequence"/>
</dbReference>
<evidence type="ECO:0000256" key="2">
    <source>
        <dbReference type="SAM" id="SignalP"/>
    </source>
</evidence>
<evidence type="ECO:0000313" key="4">
    <source>
        <dbReference type="Proteomes" id="UP000473571"/>
    </source>
</evidence>
<evidence type="ECO:0000313" key="3">
    <source>
        <dbReference type="EMBL" id="KAB0673478.1"/>
    </source>
</evidence>
<organism evidence="3 4">
    <name type="scientific">Burkholderia territorii</name>
    <dbReference type="NCBI Taxonomy" id="1503055"/>
    <lineage>
        <taxon>Bacteria</taxon>
        <taxon>Pseudomonadati</taxon>
        <taxon>Pseudomonadota</taxon>
        <taxon>Betaproteobacteria</taxon>
        <taxon>Burkholderiales</taxon>
        <taxon>Burkholderiaceae</taxon>
        <taxon>Burkholderia</taxon>
        <taxon>Burkholderia cepacia complex</taxon>
    </lineage>
</organism>
<dbReference type="AlphaFoldDB" id="A0A6L3NFC2"/>
<proteinExistence type="predicted"/>